<gene>
    <name evidence="1" type="ORF">BDK88_3944</name>
</gene>
<reference evidence="1 2" key="1">
    <citation type="submission" date="2019-02" db="EMBL/GenBank/DDBJ databases">
        <title>Genomic Encyclopedia of Archaeal and Bacterial Type Strains, Phase II (KMG-II): from individual species to whole genera.</title>
        <authorList>
            <person name="Goeker M."/>
        </authorList>
    </citation>
    <scope>NUCLEOTIDE SEQUENCE [LARGE SCALE GENOMIC DNA]</scope>
    <source>
        <strain evidence="1 2">DSM 18328</strain>
    </source>
</reference>
<accession>A0A482Y2Y0</accession>
<dbReference type="EMBL" id="SHMP01000008">
    <property type="protein sequence ID" value="RZV06392.1"/>
    <property type="molecule type" value="Genomic_DNA"/>
</dbReference>
<proteinExistence type="predicted"/>
<evidence type="ECO:0000313" key="2">
    <source>
        <dbReference type="Proteomes" id="UP000291097"/>
    </source>
</evidence>
<name>A0A482Y2Y0_9EURY</name>
<dbReference type="AlphaFoldDB" id="A0A482Y2Y0"/>
<evidence type="ECO:0000313" key="1">
    <source>
        <dbReference type="EMBL" id="RZV06392.1"/>
    </source>
</evidence>
<sequence>MTPAVGSSVSLPAIDSKRELAVTQWAETVRSRWTSDTSRRDTFSAFIRGCDIIQSDELGDRRTVLWSARSYQFQDVLVSSDSLADPISQFVVLFGIRPLLNVIGYASLDSLTGHRFTAFGSEDDERHRRVVLADGF</sequence>
<comment type="caution">
    <text evidence="1">The sequence shown here is derived from an EMBL/GenBank/DDBJ whole genome shotgun (WGS) entry which is preliminary data.</text>
</comment>
<organism evidence="1 2">
    <name type="scientific">Natrinema hispanicum</name>
    <dbReference type="NCBI Taxonomy" id="392421"/>
    <lineage>
        <taxon>Archaea</taxon>
        <taxon>Methanobacteriati</taxon>
        <taxon>Methanobacteriota</taxon>
        <taxon>Stenosarchaea group</taxon>
        <taxon>Halobacteria</taxon>
        <taxon>Halobacteriales</taxon>
        <taxon>Natrialbaceae</taxon>
        <taxon>Natrinema</taxon>
    </lineage>
</organism>
<dbReference type="Proteomes" id="UP000291097">
    <property type="component" value="Unassembled WGS sequence"/>
</dbReference>
<protein>
    <submittedName>
        <fullName evidence="1">Uncharacterized protein</fullName>
    </submittedName>
</protein>